<dbReference type="PRINTS" id="PR00773">
    <property type="entry name" value="GRPEPROTEIN"/>
</dbReference>
<dbReference type="PANTHER" id="PTHR21237">
    <property type="entry name" value="GRPE PROTEIN"/>
    <property type="match status" value="1"/>
</dbReference>
<accession>A0A8X7S0V7</accession>
<dbReference type="InterPro" id="IPR000740">
    <property type="entry name" value="GrpE"/>
</dbReference>
<organism evidence="4 5">
    <name type="scientific">Brassica carinata</name>
    <name type="common">Ethiopian mustard</name>
    <name type="synonym">Abyssinian cabbage</name>
    <dbReference type="NCBI Taxonomy" id="52824"/>
    <lineage>
        <taxon>Eukaryota</taxon>
        <taxon>Viridiplantae</taxon>
        <taxon>Streptophyta</taxon>
        <taxon>Embryophyta</taxon>
        <taxon>Tracheophyta</taxon>
        <taxon>Spermatophyta</taxon>
        <taxon>Magnoliopsida</taxon>
        <taxon>eudicotyledons</taxon>
        <taxon>Gunneridae</taxon>
        <taxon>Pentapetalae</taxon>
        <taxon>rosids</taxon>
        <taxon>malvids</taxon>
        <taxon>Brassicales</taxon>
        <taxon>Brassicaceae</taxon>
        <taxon>Brassiceae</taxon>
        <taxon>Brassica</taxon>
    </lineage>
</organism>
<dbReference type="InterPro" id="IPR009012">
    <property type="entry name" value="GrpE_head"/>
</dbReference>
<evidence type="ECO:0000313" key="5">
    <source>
        <dbReference type="Proteomes" id="UP000886595"/>
    </source>
</evidence>
<keyword evidence="5" id="KW-1185">Reference proteome</keyword>
<dbReference type="OrthoDB" id="201635at2759"/>
<dbReference type="GO" id="GO:0030150">
    <property type="term" value="P:protein import into mitochondrial matrix"/>
    <property type="evidence" value="ECO:0007669"/>
    <property type="project" value="TreeGrafter"/>
</dbReference>
<comment type="caution">
    <text evidence="4">The sequence shown here is derived from an EMBL/GenBank/DDBJ whole genome shotgun (WGS) entry which is preliminary data.</text>
</comment>
<proteinExistence type="inferred from homology"/>
<evidence type="ECO:0000256" key="3">
    <source>
        <dbReference type="SAM" id="MobiDB-lite"/>
    </source>
</evidence>
<dbReference type="GO" id="GO:0000774">
    <property type="term" value="F:adenyl-nucleotide exchange factor activity"/>
    <property type="evidence" value="ECO:0007669"/>
    <property type="project" value="InterPro"/>
</dbReference>
<feature type="region of interest" description="Disordered" evidence="3">
    <location>
        <begin position="1"/>
        <end position="26"/>
    </location>
</feature>
<gene>
    <name evidence="4" type="ORF">Bca52824_043822</name>
</gene>
<dbReference type="Proteomes" id="UP000886595">
    <property type="component" value="Unassembled WGS sequence"/>
</dbReference>
<dbReference type="PANTHER" id="PTHR21237:SF23">
    <property type="entry name" value="GRPE PROTEIN HOMOLOG, MITOCHONDRIAL"/>
    <property type="match status" value="1"/>
</dbReference>
<evidence type="ECO:0000313" key="4">
    <source>
        <dbReference type="EMBL" id="KAG2297153.1"/>
    </source>
</evidence>
<keyword evidence="1" id="KW-0143">Chaperone</keyword>
<dbReference type="SUPFAM" id="SSF51064">
    <property type="entry name" value="Head domain of nucleotide exchange factor GrpE"/>
    <property type="match status" value="1"/>
</dbReference>
<dbReference type="GO" id="GO:0006457">
    <property type="term" value="P:protein folding"/>
    <property type="evidence" value="ECO:0007669"/>
    <property type="project" value="InterPro"/>
</dbReference>
<protein>
    <submittedName>
        <fullName evidence="4">Uncharacterized protein</fullName>
    </submittedName>
</protein>
<name>A0A8X7S0V7_BRACI</name>
<dbReference type="GO" id="GO:0051087">
    <property type="term" value="F:protein-folding chaperone binding"/>
    <property type="evidence" value="ECO:0007669"/>
    <property type="project" value="InterPro"/>
</dbReference>
<dbReference type="AlphaFoldDB" id="A0A8X7S0V7"/>
<evidence type="ECO:0000256" key="1">
    <source>
        <dbReference type="ARBA" id="ARBA00023186"/>
    </source>
</evidence>
<dbReference type="GO" id="GO:0001405">
    <property type="term" value="C:PAM complex, Tim23 associated import motor"/>
    <property type="evidence" value="ECO:0007669"/>
    <property type="project" value="TreeGrafter"/>
</dbReference>
<dbReference type="EMBL" id="JAAMPC010000009">
    <property type="protein sequence ID" value="KAG2297153.1"/>
    <property type="molecule type" value="Genomic_DNA"/>
</dbReference>
<sequence>MTEKQLAEKSGLVKHGPLNEPFDPNNHKAVFHVPDASKPEGTFALVLKSEYTLSDRVKRPAEVCVTCAVGNQVSEKESEA</sequence>
<evidence type="ECO:0000256" key="2">
    <source>
        <dbReference type="RuleBase" id="RU004478"/>
    </source>
</evidence>
<comment type="similarity">
    <text evidence="2">Belongs to the GrpE family.</text>
</comment>
<reference evidence="4 5" key="1">
    <citation type="submission" date="2020-02" db="EMBL/GenBank/DDBJ databases">
        <authorList>
            <person name="Ma Q."/>
            <person name="Huang Y."/>
            <person name="Song X."/>
            <person name="Pei D."/>
        </authorList>
    </citation>
    <scope>NUCLEOTIDE SEQUENCE [LARGE SCALE GENOMIC DNA]</scope>
    <source>
        <strain evidence="4">Sxm20200214</strain>
        <tissue evidence="4">Leaf</tissue>
    </source>
</reference>
<dbReference type="GO" id="GO:0042803">
    <property type="term" value="F:protein homodimerization activity"/>
    <property type="evidence" value="ECO:0007669"/>
    <property type="project" value="InterPro"/>
</dbReference>
<dbReference type="Pfam" id="PF01025">
    <property type="entry name" value="GrpE"/>
    <property type="match status" value="1"/>
</dbReference>
<dbReference type="GO" id="GO:0051082">
    <property type="term" value="F:unfolded protein binding"/>
    <property type="evidence" value="ECO:0007669"/>
    <property type="project" value="TreeGrafter"/>
</dbReference>
<dbReference type="Gene3D" id="2.30.22.10">
    <property type="entry name" value="Head domain of nucleotide exchange factor GrpE"/>
    <property type="match status" value="1"/>
</dbReference>